<sequence length="180" mass="19046">MITRVVLATDRGEIHIDADEGRAPLSAGDFLRYVRDGSYAGGLFQRAVTPQNDNGDPVIEIVQAAIAEGALPREPLDHESTEQSGIAHTEGVVSLPRGRLGTGTAASFFICVADSPGLDFGGTRVADGAGFAAFGKVVDGMDVVREIHRAPTLPDAPVEYLRGQLLADPVEIRAVHIVNY</sequence>
<accession>A0A2N3Y8D1</accession>
<evidence type="ECO:0000313" key="6">
    <source>
        <dbReference type="Proteomes" id="UP000233786"/>
    </source>
</evidence>
<dbReference type="Pfam" id="PF00160">
    <property type="entry name" value="Pro_isomerase"/>
    <property type="match status" value="1"/>
</dbReference>
<dbReference type="SUPFAM" id="SSF50891">
    <property type="entry name" value="Cyclophilin-like"/>
    <property type="match status" value="1"/>
</dbReference>
<dbReference type="RefSeq" id="WP_010693591.1">
    <property type="nucleotide sequence ID" value="NZ_CP061007.1"/>
</dbReference>
<evidence type="ECO:0000256" key="2">
    <source>
        <dbReference type="ARBA" id="ARBA00023110"/>
    </source>
</evidence>
<dbReference type="PANTHER" id="PTHR43246">
    <property type="entry name" value="PEPTIDYL-PROLYL CIS-TRANS ISOMERASE CYP38, CHLOROPLASTIC"/>
    <property type="match status" value="1"/>
</dbReference>
<evidence type="ECO:0000256" key="3">
    <source>
        <dbReference type="ARBA" id="ARBA00023235"/>
    </source>
</evidence>
<dbReference type="EC" id="5.2.1.8" evidence="1"/>
<dbReference type="InterPro" id="IPR002130">
    <property type="entry name" value="Cyclophilin-type_PPIase_dom"/>
</dbReference>
<dbReference type="InterPro" id="IPR029000">
    <property type="entry name" value="Cyclophilin-like_dom_sf"/>
</dbReference>
<dbReference type="PROSITE" id="PS50072">
    <property type="entry name" value="CSA_PPIASE_2"/>
    <property type="match status" value="1"/>
</dbReference>
<feature type="domain" description="PPIase cyclophilin-type" evidence="4">
    <location>
        <begin position="1"/>
        <end position="177"/>
    </location>
</feature>
<reference evidence="5" key="1">
    <citation type="submission" date="2017-12" db="EMBL/GenBank/DDBJ databases">
        <title>Sequencing the genomes of 1000 Actinobacteria strains.</title>
        <authorList>
            <person name="Klenk H.-P."/>
        </authorList>
    </citation>
    <scope>NUCLEOTIDE SEQUENCE [LARGE SCALE GENOMIC DNA]</scope>
    <source>
        <strain evidence="5">DSM 44228</strain>
    </source>
</reference>
<dbReference type="EMBL" id="PJNB01000001">
    <property type="protein sequence ID" value="PKW19182.1"/>
    <property type="molecule type" value="Genomic_DNA"/>
</dbReference>
<dbReference type="InterPro" id="IPR044665">
    <property type="entry name" value="E_coli_cyclophilin_A-like"/>
</dbReference>
<dbReference type="Proteomes" id="UP000233786">
    <property type="component" value="Unassembled WGS sequence"/>
</dbReference>
<dbReference type="AlphaFoldDB" id="A0A2N3Y8D1"/>
<keyword evidence="2" id="KW-0697">Rotamase</keyword>
<dbReference type="GO" id="GO:0003755">
    <property type="term" value="F:peptidyl-prolyl cis-trans isomerase activity"/>
    <property type="evidence" value="ECO:0007669"/>
    <property type="project" value="UniProtKB-KW"/>
</dbReference>
<gene>
    <name evidence="5" type="ORF">A8926_7341</name>
</gene>
<evidence type="ECO:0000256" key="1">
    <source>
        <dbReference type="ARBA" id="ARBA00013194"/>
    </source>
</evidence>
<evidence type="ECO:0000313" key="5">
    <source>
        <dbReference type="EMBL" id="PKW19182.1"/>
    </source>
</evidence>
<organism evidence="5 6">
    <name type="scientific">Saccharopolyspora spinosa</name>
    <dbReference type="NCBI Taxonomy" id="60894"/>
    <lineage>
        <taxon>Bacteria</taxon>
        <taxon>Bacillati</taxon>
        <taxon>Actinomycetota</taxon>
        <taxon>Actinomycetes</taxon>
        <taxon>Pseudonocardiales</taxon>
        <taxon>Pseudonocardiaceae</taxon>
        <taxon>Saccharopolyspora</taxon>
    </lineage>
</organism>
<evidence type="ECO:0000259" key="4">
    <source>
        <dbReference type="PROSITE" id="PS50072"/>
    </source>
</evidence>
<dbReference type="Gene3D" id="2.40.100.10">
    <property type="entry name" value="Cyclophilin-like"/>
    <property type="match status" value="1"/>
</dbReference>
<comment type="caution">
    <text evidence="5">The sequence shown here is derived from an EMBL/GenBank/DDBJ whole genome shotgun (WGS) entry which is preliminary data.</text>
</comment>
<dbReference type="STRING" id="994479.GCA_000194155_01678"/>
<name>A0A2N3Y8D1_SACSN</name>
<keyword evidence="6" id="KW-1185">Reference proteome</keyword>
<keyword evidence="3 5" id="KW-0413">Isomerase</keyword>
<proteinExistence type="predicted"/>
<protein>
    <recommendedName>
        <fullName evidence="1">peptidylprolyl isomerase</fullName>
        <ecNumber evidence="1">5.2.1.8</ecNumber>
    </recommendedName>
</protein>